<proteinExistence type="predicted"/>
<dbReference type="VEuPathDB" id="FungiDB:ASPBRDRAFT_675261"/>
<accession>A0A1L9UKG8</accession>
<name>A0A1L9UKG8_ASPBC</name>
<dbReference type="Proteomes" id="UP000184499">
    <property type="component" value="Unassembled WGS sequence"/>
</dbReference>
<organism evidence="1 2">
    <name type="scientific">Aspergillus brasiliensis (strain CBS 101740 / IMI 381727 / IBT 21946)</name>
    <dbReference type="NCBI Taxonomy" id="767769"/>
    <lineage>
        <taxon>Eukaryota</taxon>
        <taxon>Fungi</taxon>
        <taxon>Dikarya</taxon>
        <taxon>Ascomycota</taxon>
        <taxon>Pezizomycotina</taxon>
        <taxon>Eurotiomycetes</taxon>
        <taxon>Eurotiomycetidae</taxon>
        <taxon>Eurotiales</taxon>
        <taxon>Aspergillaceae</taxon>
        <taxon>Aspergillus</taxon>
        <taxon>Aspergillus subgen. Circumdati</taxon>
    </lineage>
</organism>
<evidence type="ECO:0000313" key="2">
    <source>
        <dbReference type="Proteomes" id="UP000184499"/>
    </source>
</evidence>
<reference evidence="2" key="1">
    <citation type="journal article" date="2017" name="Genome Biol.">
        <title>Comparative genomics reveals high biological diversity and specific adaptations in the industrially and medically important fungal genus Aspergillus.</title>
        <authorList>
            <person name="de Vries R.P."/>
            <person name="Riley R."/>
            <person name="Wiebenga A."/>
            <person name="Aguilar-Osorio G."/>
            <person name="Amillis S."/>
            <person name="Uchima C.A."/>
            <person name="Anderluh G."/>
            <person name="Asadollahi M."/>
            <person name="Askin M."/>
            <person name="Barry K."/>
            <person name="Battaglia E."/>
            <person name="Bayram O."/>
            <person name="Benocci T."/>
            <person name="Braus-Stromeyer S.A."/>
            <person name="Caldana C."/>
            <person name="Canovas D."/>
            <person name="Cerqueira G.C."/>
            <person name="Chen F."/>
            <person name="Chen W."/>
            <person name="Choi C."/>
            <person name="Clum A."/>
            <person name="Dos Santos R.A."/>
            <person name="Damasio A.R."/>
            <person name="Diallinas G."/>
            <person name="Emri T."/>
            <person name="Fekete E."/>
            <person name="Flipphi M."/>
            <person name="Freyberg S."/>
            <person name="Gallo A."/>
            <person name="Gournas C."/>
            <person name="Habgood R."/>
            <person name="Hainaut M."/>
            <person name="Harispe M.L."/>
            <person name="Henrissat B."/>
            <person name="Hilden K.S."/>
            <person name="Hope R."/>
            <person name="Hossain A."/>
            <person name="Karabika E."/>
            <person name="Karaffa L."/>
            <person name="Karanyi Z."/>
            <person name="Krasevec N."/>
            <person name="Kuo A."/>
            <person name="Kusch H."/>
            <person name="LaButti K."/>
            <person name="Lagendijk E.L."/>
            <person name="Lapidus A."/>
            <person name="Levasseur A."/>
            <person name="Lindquist E."/>
            <person name="Lipzen A."/>
            <person name="Logrieco A.F."/>
            <person name="MacCabe A."/>
            <person name="Maekelae M.R."/>
            <person name="Malavazi I."/>
            <person name="Melin P."/>
            <person name="Meyer V."/>
            <person name="Mielnichuk N."/>
            <person name="Miskei M."/>
            <person name="Molnar A.P."/>
            <person name="Mule G."/>
            <person name="Ngan C.Y."/>
            <person name="Orejas M."/>
            <person name="Orosz E."/>
            <person name="Ouedraogo J.P."/>
            <person name="Overkamp K.M."/>
            <person name="Park H.-S."/>
            <person name="Perrone G."/>
            <person name="Piumi F."/>
            <person name="Punt P.J."/>
            <person name="Ram A.F."/>
            <person name="Ramon A."/>
            <person name="Rauscher S."/>
            <person name="Record E."/>
            <person name="Riano-Pachon D.M."/>
            <person name="Robert V."/>
            <person name="Roehrig J."/>
            <person name="Ruller R."/>
            <person name="Salamov A."/>
            <person name="Salih N.S."/>
            <person name="Samson R.A."/>
            <person name="Sandor E."/>
            <person name="Sanguinetti M."/>
            <person name="Schuetze T."/>
            <person name="Sepcic K."/>
            <person name="Shelest E."/>
            <person name="Sherlock G."/>
            <person name="Sophianopoulou V."/>
            <person name="Squina F.M."/>
            <person name="Sun H."/>
            <person name="Susca A."/>
            <person name="Todd R.B."/>
            <person name="Tsang A."/>
            <person name="Unkles S.E."/>
            <person name="van de Wiele N."/>
            <person name="van Rossen-Uffink D."/>
            <person name="Oliveira J.V."/>
            <person name="Vesth T.C."/>
            <person name="Visser J."/>
            <person name="Yu J.-H."/>
            <person name="Zhou M."/>
            <person name="Andersen M.R."/>
            <person name="Archer D.B."/>
            <person name="Baker S.E."/>
            <person name="Benoit I."/>
            <person name="Brakhage A.A."/>
            <person name="Braus G.H."/>
            <person name="Fischer R."/>
            <person name="Frisvad J.C."/>
            <person name="Goldman G.H."/>
            <person name="Houbraken J."/>
            <person name="Oakley B."/>
            <person name="Pocsi I."/>
            <person name="Scazzocchio C."/>
            <person name="Seiboth B."/>
            <person name="vanKuyk P.A."/>
            <person name="Wortman J."/>
            <person name="Dyer P.S."/>
            <person name="Grigoriev I.V."/>
        </authorList>
    </citation>
    <scope>NUCLEOTIDE SEQUENCE [LARGE SCALE GENOMIC DNA]</scope>
    <source>
        <strain evidence="2">CBS 101740 / IMI 381727 / IBT 21946</strain>
    </source>
</reference>
<keyword evidence="2" id="KW-1185">Reference proteome</keyword>
<dbReference type="GeneID" id="93581398"/>
<protein>
    <submittedName>
        <fullName evidence="1">Uncharacterized protein</fullName>
    </submittedName>
</protein>
<gene>
    <name evidence="1" type="ORF">ASPBRDRAFT_675261</name>
</gene>
<dbReference type="AlphaFoldDB" id="A0A1L9UKG8"/>
<dbReference type="EMBL" id="KV878684">
    <property type="protein sequence ID" value="OJJ72195.1"/>
    <property type="molecule type" value="Genomic_DNA"/>
</dbReference>
<dbReference type="OMA" id="TESRTCQ"/>
<evidence type="ECO:0000313" key="1">
    <source>
        <dbReference type="EMBL" id="OJJ72195.1"/>
    </source>
</evidence>
<dbReference type="RefSeq" id="XP_067479443.1">
    <property type="nucleotide sequence ID" value="XM_067628910.1"/>
</dbReference>
<sequence length="124" mass="14078">MSGLHSMRKPLQQPCRCRPETFPARSTIFIISGWFSCYQTQHLMNVVVMPRRCSAKKVPEKTESRTCQRHRECSLERDWVLTLVIEGYMSSCCSVVDDNPRSLFRQPRDGGSALLPTSLVGSKG</sequence>